<proteinExistence type="predicted"/>
<dbReference type="AlphaFoldDB" id="A0A495JUF8"/>
<dbReference type="EMBL" id="RBKT01000001">
    <property type="protein sequence ID" value="RKR92647.1"/>
    <property type="molecule type" value="Genomic_DNA"/>
</dbReference>
<comment type="caution">
    <text evidence="1">The sequence shown here is derived from an EMBL/GenBank/DDBJ whole genome shotgun (WGS) entry which is preliminary data.</text>
</comment>
<reference evidence="1 2" key="1">
    <citation type="submission" date="2018-10" db="EMBL/GenBank/DDBJ databases">
        <title>Sequencing the genomes of 1000 actinobacteria strains.</title>
        <authorList>
            <person name="Klenk H.-P."/>
        </authorList>
    </citation>
    <scope>NUCLEOTIDE SEQUENCE [LARGE SCALE GENOMIC DNA]</scope>
    <source>
        <strain evidence="1 2">DSM 45175</strain>
    </source>
</reference>
<organism evidence="1 2">
    <name type="scientific">Micromonospora pisi</name>
    <dbReference type="NCBI Taxonomy" id="589240"/>
    <lineage>
        <taxon>Bacteria</taxon>
        <taxon>Bacillati</taxon>
        <taxon>Actinomycetota</taxon>
        <taxon>Actinomycetes</taxon>
        <taxon>Micromonosporales</taxon>
        <taxon>Micromonosporaceae</taxon>
        <taxon>Micromonospora</taxon>
    </lineage>
</organism>
<accession>A0A495JUF8</accession>
<dbReference type="Proteomes" id="UP000277671">
    <property type="component" value="Unassembled WGS sequence"/>
</dbReference>
<gene>
    <name evidence="1" type="ORF">BDK92_7089</name>
</gene>
<sequence length="45" mass="4597">MGVLVGLSLDVRLTGGDLAALTPEQIRALFRALATIAALAKCKSA</sequence>
<keyword evidence="2" id="KW-1185">Reference proteome</keyword>
<name>A0A495JUF8_9ACTN</name>
<evidence type="ECO:0000313" key="2">
    <source>
        <dbReference type="Proteomes" id="UP000277671"/>
    </source>
</evidence>
<evidence type="ECO:0000313" key="1">
    <source>
        <dbReference type="EMBL" id="RKR92647.1"/>
    </source>
</evidence>
<protein>
    <submittedName>
        <fullName evidence="1">Uncharacterized protein</fullName>
    </submittedName>
</protein>